<dbReference type="Pfam" id="PF04397">
    <property type="entry name" value="LytTR"/>
    <property type="match status" value="1"/>
</dbReference>
<feature type="domain" description="Response regulatory" evidence="2">
    <location>
        <begin position="2"/>
        <end position="113"/>
    </location>
</feature>
<accession>A0A2T8HJZ1</accession>
<keyword evidence="1" id="KW-0597">Phosphoprotein</keyword>
<dbReference type="InterPro" id="IPR001789">
    <property type="entry name" value="Sig_transdc_resp-reg_receiver"/>
</dbReference>
<evidence type="ECO:0000313" key="5">
    <source>
        <dbReference type="Proteomes" id="UP000245627"/>
    </source>
</evidence>
<dbReference type="GO" id="GO:0003677">
    <property type="term" value="F:DNA binding"/>
    <property type="evidence" value="ECO:0007669"/>
    <property type="project" value="UniProtKB-KW"/>
</dbReference>
<evidence type="ECO:0000256" key="1">
    <source>
        <dbReference type="PROSITE-ProRule" id="PRU00169"/>
    </source>
</evidence>
<name>A0A2T8HJZ1_9SPHI</name>
<dbReference type="PANTHER" id="PTHR37299:SF1">
    <property type="entry name" value="STAGE 0 SPORULATION PROTEIN A HOMOLOG"/>
    <property type="match status" value="1"/>
</dbReference>
<dbReference type="RefSeq" id="WP_116775204.1">
    <property type="nucleotide sequence ID" value="NZ_QDKG01000002.1"/>
</dbReference>
<evidence type="ECO:0000259" key="2">
    <source>
        <dbReference type="PROSITE" id="PS50110"/>
    </source>
</evidence>
<dbReference type="SMART" id="SM00850">
    <property type="entry name" value="LytTR"/>
    <property type="match status" value="1"/>
</dbReference>
<feature type="modified residue" description="4-aspartylphosphate" evidence="1">
    <location>
        <position position="53"/>
    </location>
</feature>
<dbReference type="InterPro" id="IPR007492">
    <property type="entry name" value="LytTR_DNA-bd_dom"/>
</dbReference>
<feature type="domain" description="HTH LytTR-type" evidence="3">
    <location>
        <begin position="140"/>
        <end position="246"/>
    </location>
</feature>
<dbReference type="OrthoDB" id="9787344at2"/>
<dbReference type="SMART" id="SM00448">
    <property type="entry name" value="REC"/>
    <property type="match status" value="1"/>
</dbReference>
<evidence type="ECO:0000259" key="3">
    <source>
        <dbReference type="PROSITE" id="PS50930"/>
    </source>
</evidence>
<dbReference type="Proteomes" id="UP000245627">
    <property type="component" value="Unassembled WGS sequence"/>
</dbReference>
<dbReference type="SUPFAM" id="SSF52172">
    <property type="entry name" value="CheY-like"/>
    <property type="match status" value="1"/>
</dbReference>
<proteinExistence type="predicted"/>
<dbReference type="InterPro" id="IPR046947">
    <property type="entry name" value="LytR-like"/>
</dbReference>
<keyword evidence="5" id="KW-1185">Reference proteome</keyword>
<protein>
    <submittedName>
        <fullName evidence="4">DNA-binding response regulator</fullName>
    </submittedName>
</protein>
<keyword evidence="4" id="KW-0238">DNA-binding</keyword>
<reference evidence="4 5" key="1">
    <citation type="submission" date="2018-04" db="EMBL/GenBank/DDBJ databases">
        <title>Sphingobacterium cortibacter sp. nov.</title>
        <authorList>
            <person name="Li Y."/>
        </authorList>
    </citation>
    <scope>NUCLEOTIDE SEQUENCE [LARGE SCALE GENOMIC DNA]</scope>
    <source>
        <strain evidence="4 5">2c-3</strain>
    </source>
</reference>
<dbReference type="PROSITE" id="PS50930">
    <property type="entry name" value="HTH_LYTTR"/>
    <property type="match status" value="1"/>
</dbReference>
<evidence type="ECO:0000313" key="4">
    <source>
        <dbReference type="EMBL" id="PVH25632.1"/>
    </source>
</evidence>
<dbReference type="Gene3D" id="2.40.50.1020">
    <property type="entry name" value="LytTr DNA-binding domain"/>
    <property type="match status" value="1"/>
</dbReference>
<dbReference type="EMBL" id="QDKG01000002">
    <property type="protein sequence ID" value="PVH25632.1"/>
    <property type="molecule type" value="Genomic_DNA"/>
</dbReference>
<sequence length="246" mass="28397">MHFLIVEDEKPAARLLQRKLEKAGYHHTSMVHSVAEADMWFINNKAPDLIFMDIQLSDGTAFDLLEKRNIPSAIIFTTAFDAYTLRAFKENSVDYLLKPIVEEELTNAIDKYLSRTSTVYDFAEIRNLLTTNHPAYKDRFTVKIGQLLRPVEAKNIACFYSANGGTYIRTVDEHDYLMDHTLDQLSAMLNPKDFFRINRSHIVQLHCIRDIAIHSNSRLKVSLLNYSNPDLIVSRERVVAFKDWLG</sequence>
<dbReference type="PROSITE" id="PS50110">
    <property type="entry name" value="RESPONSE_REGULATORY"/>
    <property type="match status" value="1"/>
</dbReference>
<comment type="caution">
    <text evidence="4">The sequence shown here is derived from an EMBL/GenBank/DDBJ whole genome shotgun (WGS) entry which is preliminary data.</text>
</comment>
<dbReference type="Pfam" id="PF00072">
    <property type="entry name" value="Response_reg"/>
    <property type="match status" value="1"/>
</dbReference>
<dbReference type="InterPro" id="IPR011006">
    <property type="entry name" value="CheY-like_superfamily"/>
</dbReference>
<dbReference type="AlphaFoldDB" id="A0A2T8HJZ1"/>
<gene>
    <name evidence="4" type="ORF">DC487_06725</name>
</gene>
<organism evidence="4 5">
    <name type="scientific">Sphingobacterium corticibacter</name>
    <dbReference type="NCBI Taxonomy" id="2171749"/>
    <lineage>
        <taxon>Bacteria</taxon>
        <taxon>Pseudomonadati</taxon>
        <taxon>Bacteroidota</taxon>
        <taxon>Sphingobacteriia</taxon>
        <taxon>Sphingobacteriales</taxon>
        <taxon>Sphingobacteriaceae</taxon>
        <taxon>Sphingobacterium</taxon>
    </lineage>
</organism>
<dbReference type="Gene3D" id="3.40.50.2300">
    <property type="match status" value="1"/>
</dbReference>
<dbReference type="PANTHER" id="PTHR37299">
    <property type="entry name" value="TRANSCRIPTIONAL REGULATOR-RELATED"/>
    <property type="match status" value="1"/>
</dbReference>
<dbReference type="GO" id="GO:0000156">
    <property type="term" value="F:phosphorelay response regulator activity"/>
    <property type="evidence" value="ECO:0007669"/>
    <property type="project" value="InterPro"/>
</dbReference>